<name>A0A453AM31_AEGTS</name>
<dbReference type="Proteomes" id="UP000015105">
    <property type="component" value="Chromosome 2D"/>
</dbReference>
<dbReference type="Pfam" id="PF02928">
    <property type="entry name" value="zf-C5HC2"/>
    <property type="match status" value="1"/>
</dbReference>
<protein>
    <recommendedName>
        <fullName evidence="1">Zinc finger C5HC2-type domain-containing protein</fullName>
    </recommendedName>
</protein>
<evidence type="ECO:0000313" key="3">
    <source>
        <dbReference type="Proteomes" id="UP000015105"/>
    </source>
</evidence>
<reference evidence="3" key="1">
    <citation type="journal article" date="2014" name="Science">
        <title>Ancient hybridizations among the ancestral genomes of bread wheat.</title>
        <authorList>
            <consortium name="International Wheat Genome Sequencing Consortium,"/>
            <person name="Marcussen T."/>
            <person name="Sandve S.R."/>
            <person name="Heier L."/>
            <person name="Spannagl M."/>
            <person name="Pfeifer M."/>
            <person name="Jakobsen K.S."/>
            <person name="Wulff B.B."/>
            <person name="Steuernagel B."/>
            <person name="Mayer K.F."/>
            <person name="Olsen O.A."/>
        </authorList>
    </citation>
    <scope>NUCLEOTIDE SEQUENCE [LARGE SCALE GENOMIC DNA]</scope>
    <source>
        <strain evidence="3">cv. AL8/78</strain>
    </source>
</reference>
<evidence type="ECO:0000259" key="1">
    <source>
        <dbReference type="Pfam" id="PF02928"/>
    </source>
</evidence>
<dbReference type="InterPro" id="IPR004198">
    <property type="entry name" value="Znf_C5HC2"/>
</dbReference>
<evidence type="ECO:0000313" key="2">
    <source>
        <dbReference type="EnsemblPlants" id="AET2Gv20192700.5"/>
    </source>
</evidence>
<sequence>MECAAREANALLQCKKMNQDYDSPLSEPRMLSCFYYLHLSAVSCQCSPNHFACLNHENITGSCEMDRESVWHQYSMEELNALVAREPAAV</sequence>
<reference evidence="2" key="5">
    <citation type="journal article" date="2021" name="G3 (Bethesda)">
        <title>Aegilops tauschii genome assembly Aet v5.0 features greater sequence contiguity and improved annotation.</title>
        <authorList>
            <person name="Wang L."/>
            <person name="Zhu T."/>
            <person name="Rodriguez J.C."/>
            <person name="Deal K.R."/>
            <person name="Dubcovsky J."/>
            <person name="McGuire P.E."/>
            <person name="Lux T."/>
            <person name="Spannagl M."/>
            <person name="Mayer K.F.X."/>
            <person name="Baldrich P."/>
            <person name="Meyers B.C."/>
            <person name="Huo N."/>
            <person name="Gu Y.Q."/>
            <person name="Zhou H."/>
            <person name="Devos K.M."/>
            <person name="Bennetzen J.L."/>
            <person name="Unver T."/>
            <person name="Budak H."/>
            <person name="Gulick P.J."/>
            <person name="Galiba G."/>
            <person name="Kalapos B."/>
            <person name="Nelson D.R."/>
            <person name="Li P."/>
            <person name="You F.M."/>
            <person name="Luo M.C."/>
            <person name="Dvorak J."/>
        </authorList>
    </citation>
    <scope>NUCLEOTIDE SEQUENCE [LARGE SCALE GENOMIC DNA]</scope>
    <source>
        <strain evidence="2">cv. AL8/78</strain>
    </source>
</reference>
<organism evidence="2 3">
    <name type="scientific">Aegilops tauschii subsp. strangulata</name>
    <name type="common">Goatgrass</name>
    <dbReference type="NCBI Taxonomy" id="200361"/>
    <lineage>
        <taxon>Eukaryota</taxon>
        <taxon>Viridiplantae</taxon>
        <taxon>Streptophyta</taxon>
        <taxon>Embryophyta</taxon>
        <taxon>Tracheophyta</taxon>
        <taxon>Spermatophyta</taxon>
        <taxon>Magnoliopsida</taxon>
        <taxon>Liliopsida</taxon>
        <taxon>Poales</taxon>
        <taxon>Poaceae</taxon>
        <taxon>BOP clade</taxon>
        <taxon>Pooideae</taxon>
        <taxon>Triticodae</taxon>
        <taxon>Triticeae</taxon>
        <taxon>Triticinae</taxon>
        <taxon>Aegilops</taxon>
    </lineage>
</organism>
<proteinExistence type="predicted"/>
<feature type="domain" description="Zinc finger C5HC2-type" evidence="1">
    <location>
        <begin position="33"/>
        <end position="82"/>
    </location>
</feature>
<reference evidence="2" key="4">
    <citation type="submission" date="2019-03" db="UniProtKB">
        <authorList>
            <consortium name="EnsemblPlants"/>
        </authorList>
    </citation>
    <scope>IDENTIFICATION</scope>
</reference>
<dbReference type="AlphaFoldDB" id="A0A453AM31"/>
<accession>A0A453AM31</accession>
<keyword evidence="3" id="KW-1185">Reference proteome</keyword>
<reference evidence="3" key="2">
    <citation type="journal article" date="2017" name="Nat. Plants">
        <title>The Aegilops tauschii genome reveals multiple impacts of transposons.</title>
        <authorList>
            <person name="Zhao G."/>
            <person name="Zou C."/>
            <person name="Li K."/>
            <person name="Wang K."/>
            <person name="Li T."/>
            <person name="Gao L."/>
            <person name="Zhang X."/>
            <person name="Wang H."/>
            <person name="Yang Z."/>
            <person name="Liu X."/>
            <person name="Jiang W."/>
            <person name="Mao L."/>
            <person name="Kong X."/>
            <person name="Jiao Y."/>
            <person name="Jia J."/>
        </authorList>
    </citation>
    <scope>NUCLEOTIDE SEQUENCE [LARGE SCALE GENOMIC DNA]</scope>
    <source>
        <strain evidence="3">cv. AL8/78</strain>
    </source>
</reference>
<dbReference type="EnsemblPlants" id="AET2Gv20192700.5">
    <property type="protein sequence ID" value="AET2Gv20192700.5"/>
    <property type="gene ID" value="AET2Gv20192700"/>
</dbReference>
<reference evidence="2" key="3">
    <citation type="journal article" date="2017" name="Nature">
        <title>Genome sequence of the progenitor of the wheat D genome Aegilops tauschii.</title>
        <authorList>
            <person name="Luo M.C."/>
            <person name="Gu Y.Q."/>
            <person name="Puiu D."/>
            <person name="Wang H."/>
            <person name="Twardziok S.O."/>
            <person name="Deal K.R."/>
            <person name="Huo N."/>
            <person name="Zhu T."/>
            <person name="Wang L."/>
            <person name="Wang Y."/>
            <person name="McGuire P.E."/>
            <person name="Liu S."/>
            <person name="Long H."/>
            <person name="Ramasamy R.K."/>
            <person name="Rodriguez J.C."/>
            <person name="Van S.L."/>
            <person name="Yuan L."/>
            <person name="Wang Z."/>
            <person name="Xia Z."/>
            <person name="Xiao L."/>
            <person name="Anderson O.D."/>
            <person name="Ouyang S."/>
            <person name="Liang Y."/>
            <person name="Zimin A.V."/>
            <person name="Pertea G."/>
            <person name="Qi P."/>
            <person name="Bennetzen J.L."/>
            <person name="Dai X."/>
            <person name="Dawson M.W."/>
            <person name="Muller H.G."/>
            <person name="Kugler K."/>
            <person name="Rivarola-Duarte L."/>
            <person name="Spannagl M."/>
            <person name="Mayer K.F.X."/>
            <person name="Lu F.H."/>
            <person name="Bevan M.W."/>
            <person name="Leroy P."/>
            <person name="Li P."/>
            <person name="You F.M."/>
            <person name="Sun Q."/>
            <person name="Liu Z."/>
            <person name="Lyons E."/>
            <person name="Wicker T."/>
            <person name="Salzberg S.L."/>
            <person name="Devos K.M."/>
            <person name="Dvorak J."/>
        </authorList>
    </citation>
    <scope>NUCLEOTIDE SEQUENCE [LARGE SCALE GENOMIC DNA]</scope>
    <source>
        <strain evidence="2">cv. AL8/78</strain>
    </source>
</reference>
<dbReference type="Gramene" id="AET2Gv20192700.5">
    <property type="protein sequence ID" value="AET2Gv20192700.5"/>
    <property type="gene ID" value="AET2Gv20192700"/>
</dbReference>